<protein>
    <recommendedName>
        <fullName evidence="1">UPAR/Ly6 domain-containing protein</fullName>
    </recommendedName>
</protein>
<dbReference type="Pfam" id="PF00021">
    <property type="entry name" value="UPAR_LY6"/>
    <property type="match status" value="1"/>
</dbReference>
<dbReference type="InterPro" id="IPR016054">
    <property type="entry name" value="LY6_UPA_recep-like"/>
</dbReference>
<name>A0A3B4EG88_PYGNA</name>
<dbReference type="SMART" id="SM00134">
    <property type="entry name" value="LU"/>
    <property type="match status" value="1"/>
</dbReference>
<dbReference type="AlphaFoldDB" id="A0A3B4EG88"/>
<evidence type="ECO:0000313" key="2">
    <source>
        <dbReference type="Ensembl" id="ENSPNAP00000034753.2"/>
    </source>
</evidence>
<sequence>LGGVNTGDVNVKNCSAAGTDLCNTNKPPGKKCYACIDDDCSRTVSCEGDEDQCVSIRVTSGVQLKLKGCMSRSLCTMDKWNPQTTEVIEHVSCCEGDLCNGAEGVKLSLLIMLVPLIFSILFI</sequence>
<dbReference type="Proteomes" id="UP001501920">
    <property type="component" value="Chromosome 9"/>
</dbReference>
<reference evidence="2" key="3">
    <citation type="submission" date="2025-09" db="UniProtKB">
        <authorList>
            <consortium name="Ensembl"/>
        </authorList>
    </citation>
    <scope>IDENTIFICATION</scope>
</reference>
<feature type="domain" description="UPAR/Ly6" evidence="1">
    <location>
        <begin position="31"/>
        <end position="110"/>
    </location>
</feature>
<keyword evidence="3" id="KW-1185">Reference proteome</keyword>
<dbReference type="SUPFAM" id="SSF57302">
    <property type="entry name" value="Snake toxin-like"/>
    <property type="match status" value="1"/>
</dbReference>
<dbReference type="InterPro" id="IPR045860">
    <property type="entry name" value="Snake_toxin-like_sf"/>
</dbReference>
<accession>A0A3B4EG88</accession>
<dbReference type="Gene3D" id="2.10.60.10">
    <property type="entry name" value="CD59"/>
    <property type="match status" value="1"/>
</dbReference>
<organism evidence="2 3">
    <name type="scientific">Pygocentrus nattereri</name>
    <name type="common">Red-bellied piranha</name>
    <dbReference type="NCBI Taxonomy" id="42514"/>
    <lineage>
        <taxon>Eukaryota</taxon>
        <taxon>Metazoa</taxon>
        <taxon>Chordata</taxon>
        <taxon>Craniata</taxon>
        <taxon>Vertebrata</taxon>
        <taxon>Euteleostomi</taxon>
        <taxon>Actinopterygii</taxon>
        <taxon>Neopterygii</taxon>
        <taxon>Teleostei</taxon>
        <taxon>Ostariophysi</taxon>
        <taxon>Characiformes</taxon>
        <taxon>Characoidei</taxon>
        <taxon>Pygocentrus</taxon>
    </lineage>
</organism>
<dbReference type="GeneTree" id="ENSGT01120000277323"/>
<evidence type="ECO:0000313" key="3">
    <source>
        <dbReference type="Proteomes" id="UP001501920"/>
    </source>
</evidence>
<dbReference type="STRING" id="42514.ENSPNAP00000034753"/>
<proteinExistence type="predicted"/>
<evidence type="ECO:0000259" key="1">
    <source>
        <dbReference type="SMART" id="SM00134"/>
    </source>
</evidence>
<dbReference type="Ensembl" id="ENSPNAT00000026878.2">
    <property type="protein sequence ID" value="ENSPNAP00000034753.2"/>
    <property type="gene ID" value="ENSPNAG00000024276.2"/>
</dbReference>
<reference evidence="2" key="2">
    <citation type="submission" date="2025-08" db="UniProtKB">
        <authorList>
            <consortium name="Ensembl"/>
        </authorList>
    </citation>
    <scope>IDENTIFICATION</scope>
</reference>
<reference evidence="2 3" key="1">
    <citation type="submission" date="2020-10" db="EMBL/GenBank/DDBJ databases">
        <title>Pygocentrus nattereri (red-bellied piranha) genome, fPygNat1, primary haplotype.</title>
        <authorList>
            <person name="Myers G."/>
            <person name="Meyer A."/>
            <person name="Karagic N."/>
            <person name="Pippel M."/>
            <person name="Winkler S."/>
            <person name="Tracey A."/>
            <person name="Wood J."/>
            <person name="Formenti G."/>
            <person name="Howe K."/>
            <person name="Fedrigo O."/>
            <person name="Jarvis E.D."/>
        </authorList>
    </citation>
    <scope>NUCLEOTIDE SEQUENCE [LARGE SCALE GENOMIC DNA]</scope>
</reference>